<proteinExistence type="predicted"/>
<dbReference type="EnsemblPlants" id="OB06G12070.1">
    <property type="protein sequence ID" value="OB06G12070.1"/>
    <property type="gene ID" value="OB06G12070"/>
</dbReference>
<keyword evidence="2" id="KW-1185">Reference proteome</keyword>
<protein>
    <submittedName>
        <fullName evidence="1">Uncharacterized protein</fullName>
    </submittedName>
</protein>
<dbReference type="AlphaFoldDB" id="J3MB13"/>
<evidence type="ECO:0000313" key="1">
    <source>
        <dbReference type="EnsemblPlants" id="OB06G12070.1"/>
    </source>
</evidence>
<dbReference type="Proteomes" id="UP000006038">
    <property type="component" value="Chromosome 6"/>
</dbReference>
<reference evidence="1" key="1">
    <citation type="journal article" date="2013" name="Nat. Commun.">
        <title>Whole-genome sequencing of Oryza brachyantha reveals mechanisms underlying Oryza genome evolution.</title>
        <authorList>
            <person name="Chen J."/>
            <person name="Huang Q."/>
            <person name="Gao D."/>
            <person name="Wang J."/>
            <person name="Lang Y."/>
            <person name="Liu T."/>
            <person name="Li B."/>
            <person name="Bai Z."/>
            <person name="Luis Goicoechea J."/>
            <person name="Liang C."/>
            <person name="Chen C."/>
            <person name="Zhang W."/>
            <person name="Sun S."/>
            <person name="Liao Y."/>
            <person name="Zhang X."/>
            <person name="Yang L."/>
            <person name="Song C."/>
            <person name="Wang M."/>
            <person name="Shi J."/>
            <person name="Liu G."/>
            <person name="Liu J."/>
            <person name="Zhou H."/>
            <person name="Zhou W."/>
            <person name="Yu Q."/>
            <person name="An N."/>
            <person name="Chen Y."/>
            <person name="Cai Q."/>
            <person name="Wang B."/>
            <person name="Liu B."/>
            <person name="Min J."/>
            <person name="Huang Y."/>
            <person name="Wu H."/>
            <person name="Li Z."/>
            <person name="Zhang Y."/>
            <person name="Yin Y."/>
            <person name="Song W."/>
            <person name="Jiang J."/>
            <person name="Jackson S.A."/>
            <person name="Wing R.A."/>
            <person name="Wang J."/>
            <person name="Chen M."/>
        </authorList>
    </citation>
    <scope>NUCLEOTIDE SEQUENCE [LARGE SCALE GENOMIC DNA]</scope>
    <source>
        <strain evidence="1">cv. IRGC 101232</strain>
    </source>
</reference>
<dbReference type="HOGENOM" id="CLU_3090465_0_0_1"/>
<name>J3MB13_ORYBR</name>
<accession>J3MB13</accession>
<reference evidence="1" key="2">
    <citation type="submission" date="2013-04" db="UniProtKB">
        <authorList>
            <consortium name="EnsemblPlants"/>
        </authorList>
    </citation>
    <scope>IDENTIFICATION</scope>
</reference>
<dbReference type="Gramene" id="OB06G12070.1">
    <property type="protein sequence ID" value="OB06G12070.1"/>
    <property type="gene ID" value="OB06G12070"/>
</dbReference>
<evidence type="ECO:0000313" key="2">
    <source>
        <dbReference type="Proteomes" id="UP000006038"/>
    </source>
</evidence>
<sequence length="52" mass="5952">MSVLSDVINDDDSLKIYRILVSFSWTHSSVSFQCTELRILVVDCGRAWSGDW</sequence>
<organism evidence="1">
    <name type="scientific">Oryza brachyantha</name>
    <name type="common">malo sina</name>
    <dbReference type="NCBI Taxonomy" id="4533"/>
    <lineage>
        <taxon>Eukaryota</taxon>
        <taxon>Viridiplantae</taxon>
        <taxon>Streptophyta</taxon>
        <taxon>Embryophyta</taxon>
        <taxon>Tracheophyta</taxon>
        <taxon>Spermatophyta</taxon>
        <taxon>Magnoliopsida</taxon>
        <taxon>Liliopsida</taxon>
        <taxon>Poales</taxon>
        <taxon>Poaceae</taxon>
        <taxon>BOP clade</taxon>
        <taxon>Oryzoideae</taxon>
        <taxon>Oryzeae</taxon>
        <taxon>Oryzinae</taxon>
        <taxon>Oryza</taxon>
    </lineage>
</organism>